<dbReference type="CDD" id="cd07385">
    <property type="entry name" value="MPP_YkuE_C"/>
    <property type="match status" value="1"/>
</dbReference>
<proteinExistence type="predicted"/>
<dbReference type="SUPFAM" id="SSF56300">
    <property type="entry name" value="Metallo-dependent phosphatases"/>
    <property type="match status" value="1"/>
</dbReference>
<feature type="transmembrane region" description="Helical" evidence="3">
    <location>
        <begin position="21"/>
        <end position="40"/>
    </location>
</feature>
<dbReference type="InterPro" id="IPR051158">
    <property type="entry name" value="Metallophosphoesterase_sf"/>
</dbReference>
<dbReference type="Proteomes" id="UP001477672">
    <property type="component" value="Unassembled WGS sequence"/>
</dbReference>
<keyword evidence="3" id="KW-0472">Membrane</keyword>
<keyword evidence="3" id="KW-0812">Transmembrane</keyword>
<evidence type="ECO:0000256" key="2">
    <source>
        <dbReference type="ARBA" id="ARBA00022801"/>
    </source>
</evidence>
<gene>
    <name evidence="5" type="ORF">WMO24_07045</name>
</gene>
<keyword evidence="3" id="KW-1133">Transmembrane helix</keyword>
<evidence type="ECO:0000256" key="1">
    <source>
        <dbReference type="ARBA" id="ARBA00022723"/>
    </source>
</evidence>
<accession>A0ABV1GEJ6</accession>
<comment type="caution">
    <text evidence="5">The sequence shown here is derived from an EMBL/GenBank/DDBJ whole genome shotgun (WGS) entry which is preliminary data.</text>
</comment>
<name>A0ABV1GEJ6_9FIRM</name>
<sequence length="288" mass="31893">MYDTKNGKGEDRVRIFRKKRWLLLPGLLVLGAALLLYARFVEPARLTVRTRTVQAEGLSRSLKVVFFTDTHFGRWYGVDRAARLVDAINARQPDVVLFGGDLLDNYARDRDSLDLEELAAQLGRIQAPGGKFAVWGNHDYGGGAVRVYESLLEQAGFQVLNDESLLEEWNVQVVGYDDVLMGWTDPELYQLNRDIFQLVVAHEPSVAEKISAPGECFVLSGHTHGGQASLPLLNRLWLPAGSGGMVRGDYTTQDGTQVYVSSGVGLTKLPLRFLCPPEIVCVTFEPAV</sequence>
<feature type="domain" description="Calcineurin-like phosphoesterase" evidence="4">
    <location>
        <begin position="62"/>
        <end position="225"/>
    </location>
</feature>
<evidence type="ECO:0000313" key="6">
    <source>
        <dbReference type="Proteomes" id="UP001477672"/>
    </source>
</evidence>
<organism evidence="5 6">
    <name type="scientific">Ruthenibacterium intestinale</name>
    <dbReference type="NCBI Taxonomy" id="3133163"/>
    <lineage>
        <taxon>Bacteria</taxon>
        <taxon>Bacillati</taxon>
        <taxon>Bacillota</taxon>
        <taxon>Clostridia</taxon>
        <taxon>Eubacteriales</taxon>
        <taxon>Oscillospiraceae</taxon>
        <taxon>Ruthenibacterium</taxon>
    </lineage>
</organism>
<keyword evidence="6" id="KW-1185">Reference proteome</keyword>
<reference evidence="5 6" key="1">
    <citation type="submission" date="2024-03" db="EMBL/GenBank/DDBJ databases">
        <title>Human intestinal bacterial collection.</title>
        <authorList>
            <person name="Pauvert C."/>
            <person name="Hitch T.C.A."/>
            <person name="Clavel T."/>
        </authorList>
    </citation>
    <scope>NUCLEOTIDE SEQUENCE [LARGE SCALE GENOMIC DNA]</scope>
    <source>
        <strain evidence="5 6">CLA-JM-H11</strain>
    </source>
</reference>
<evidence type="ECO:0000256" key="3">
    <source>
        <dbReference type="SAM" id="Phobius"/>
    </source>
</evidence>
<dbReference type="PANTHER" id="PTHR31302:SF31">
    <property type="entry name" value="PHOSPHODIESTERASE YAEI"/>
    <property type="match status" value="1"/>
</dbReference>
<dbReference type="PANTHER" id="PTHR31302">
    <property type="entry name" value="TRANSMEMBRANE PROTEIN WITH METALLOPHOSPHOESTERASE DOMAIN-RELATED"/>
    <property type="match status" value="1"/>
</dbReference>
<dbReference type="InterPro" id="IPR029052">
    <property type="entry name" value="Metallo-depent_PP-like"/>
</dbReference>
<dbReference type="InterPro" id="IPR004843">
    <property type="entry name" value="Calcineurin-like_PHP"/>
</dbReference>
<dbReference type="EMBL" id="JBBMFA010000083">
    <property type="protein sequence ID" value="MEQ2520184.1"/>
    <property type="molecule type" value="Genomic_DNA"/>
</dbReference>
<dbReference type="RefSeq" id="WP_349215644.1">
    <property type="nucleotide sequence ID" value="NZ_JBBMFA010000083.1"/>
</dbReference>
<protein>
    <submittedName>
        <fullName evidence="5">Metallophosphoesterase</fullName>
    </submittedName>
</protein>
<evidence type="ECO:0000259" key="4">
    <source>
        <dbReference type="Pfam" id="PF00149"/>
    </source>
</evidence>
<keyword evidence="1" id="KW-0479">Metal-binding</keyword>
<keyword evidence="2" id="KW-0378">Hydrolase</keyword>
<dbReference type="Pfam" id="PF00149">
    <property type="entry name" value="Metallophos"/>
    <property type="match status" value="1"/>
</dbReference>
<dbReference type="Gene3D" id="3.60.21.10">
    <property type="match status" value="1"/>
</dbReference>
<evidence type="ECO:0000313" key="5">
    <source>
        <dbReference type="EMBL" id="MEQ2520184.1"/>
    </source>
</evidence>